<protein>
    <recommendedName>
        <fullName evidence="3">DUF8119 domain-containing protein</fullName>
    </recommendedName>
</protein>
<evidence type="ECO:0000256" key="2">
    <source>
        <dbReference type="SAM" id="Phobius"/>
    </source>
</evidence>
<comment type="caution">
    <text evidence="4">The sequence shown here is derived from an EMBL/GenBank/DDBJ whole genome shotgun (WGS) entry which is preliminary data.</text>
</comment>
<organism evidence="4 5">
    <name type="scientific">Natronoglomus mannanivorans</name>
    <dbReference type="NCBI Taxonomy" id="2979990"/>
    <lineage>
        <taxon>Archaea</taxon>
        <taxon>Methanobacteriati</taxon>
        <taxon>Methanobacteriota</taxon>
        <taxon>Stenosarchaea group</taxon>
        <taxon>Halobacteria</taxon>
        <taxon>Halobacteriales</taxon>
        <taxon>Natrialbaceae</taxon>
        <taxon>Natronoglomus</taxon>
    </lineage>
</organism>
<gene>
    <name evidence="4" type="ORF">OB960_05755</name>
</gene>
<accession>A0AAP2YY18</accession>
<evidence type="ECO:0000256" key="1">
    <source>
        <dbReference type="SAM" id="MobiDB-lite"/>
    </source>
</evidence>
<feature type="region of interest" description="Disordered" evidence="1">
    <location>
        <begin position="73"/>
        <end position="97"/>
    </location>
</feature>
<reference evidence="4" key="1">
    <citation type="submission" date="2022-09" db="EMBL/GenBank/DDBJ databases">
        <title>Enrichment on poylsaccharides allowed isolation of novel metabolic and taxonomic groups of Haloarchaea.</title>
        <authorList>
            <person name="Sorokin D.Y."/>
            <person name="Elcheninov A.G."/>
            <person name="Khizhniak T.V."/>
            <person name="Kolganova T.V."/>
            <person name="Kublanov I.V."/>
        </authorList>
    </citation>
    <scope>NUCLEOTIDE SEQUENCE</scope>
    <source>
        <strain evidence="4">AArc-xg1-1</strain>
    </source>
</reference>
<dbReference type="InterPro" id="IPR058432">
    <property type="entry name" value="DUF8119"/>
</dbReference>
<proteinExistence type="predicted"/>
<keyword evidence="2" id="KW-0472">Membrane</keyword>
<feature type="transmembrane region" description="Helical" evidence="2">
    <location>
        <begin position="28"/>
        <end position="48"/>
    </location>
</feature>
<evidence type="ECO:0000313" key="4">
    <source>
        <dbReference type="EMBL" id="MCU4740905.1"/>
    </source>
</evidence>
<dbReference type="Proteomes" id="UP001321018">
    <property type="component" value="Unassembled WGS sequence"/>
</dbReference>
<keyword evidence="2" id="KW-1133">Transmembrane helix</keyword>
<dbReference type="RefSeq" id="WP_338002741.1">
    <property type="nucleotide sequence ID" value="NZ_JAOPKA010000002.1"/>
</dbReference>
<evidence type="ECO:0000313" key="5">
    <source>
        <dbReference type="Proteomes" id="UP001321018"/>
    </source>
</evidence>
<dbReference type="EMBL" id="JAOPKA010000002">
    <property type="protein sequence ID" value="MCU4740905.1"/>
    <property type="molecule type" value="Genomic_DNA"/>
</dbReference>
<evidence type="ECO:0000259" key="3">
    <source>
        <dbReference type="Pfam" id="PF26436"/>
    </source>
</evidence>
<feature type="domain" description="DUF8119" evidence="3">
    <location>
        <begin position="26"/>
        <end position="79"/>
    </location>
</feature>
<feature type="transmembrane region" description="Helical" evidence="2">
    <location>
        <begin position="54"/>
        <end position="72"/>
    </location>
</feature>
<dbReference type="AlphaFoldDB" id="A0AAP2YY18"/>
<keyword evidence="2" id="KW-0812">Transmembrane</keyword>
<sequence>MTRAETDGTGGTKNWGRLRTAFSLWRRVITDLVVVGLWVVVLTLLFLSTGWPRWLYYTLLLVGVVSYTQFTASSTSSSSSSSSSSASSSSASESSPE</sequence>
<name>A0AAP2YY18_9EURY</name>
<dbReference type="Pfam" id="PF26436">
    <property type="entry name" value="DUF8119"/>
    <property type="match status" value="1"/>
</dbReference>